<dbReference type="RefSeq" id="WP_180285470.1">
    <property type="nucleotide sequence ID" value="NZ_JABFDB010000031.1"/>
</dbReference>
<accession>A0ABX2TKS6</accession>
<feature type="compositionally biased region" description="Low complexity" evidence="3">
    <location>
        <begin position="1"/>
        <end position="18"/>
    </location>
</feature>
<comment type="similarity">
    <text evidence="1">Belongs to the NifZ family.</text>
</comment>
<evidence type="ECO:0000256" key="2">
    <source>
        <dbReference type="ARBA" id="ARBA00023231"/>
    </source>
</evidence>
<evidence type="ECO:0000256" key="3">
    <source>
        <dbReference type="SAM" id="MobiDB-lite"/>
    </source>
</evidence>
<dbReference type="EMBL" id="JABFDB010000031">
    <property type="protein sequence ID" value="NYZ23689.1"/>
    <property type="molecule type" value="Genomic_DNA"/>
</dbReference>
<gene>
    <name evidence="4" type="ORF">HND93_28655</name>
</gene>
<keyword evidence="2" id="KW-0535">Nitrogen fixation</keyword>
<comment type="caution">
    <text evidence="4">The sequence shown here is derived from an EMBL/GenBank/DDBJ whole genome shotgun (WGS) entry which is preliminary data.</text>
</comment>
<protein>
    <submittedName>
        <fullName evidence="4">Nitrogen fixation protein NifZ</fullName>
    </submittedName>
</protein>
<proteinExistence type="inferred from homology"/>
<evidence type="ECO:0000313" key="4">
    <source>
        <dbReference type="EMBL" id="NYZ23689.1"/>
    </source>
</evidence>
<keyword evidence="5" id="KW-1185">Reference proteome</keyword>
<evidence type="ECO:0000256" key="1">
    <source>
        <dbReference type="ARBA" id="ARBA00008027"/>
    </source>
</evidence>
<dbReference type="Proteomes" id="UP000584642">
    <property type="component" value="Unassembled WGS sequence"/>
</dbReference>
<sequence length="109" mass="11398">MTDAPVPATEPAAPAKPAFNPPREPHYAWGERVSAVEDLHNDGSHPHVPPNALLIPAGTPGMVVRVGHAPDTNSPVYLVEFPGGVLVGCFEAEIRPVGGPRRGVPGVME</sequence>
<name>A0ABX2TKS6_9PROT</name>
<evidence type="ECO:0000313" key="5">
    <source>
        <dbReference type="Proteomes" id="UP000584642"/>
    </source>
</evidence>
<organism evidence="4 5">
    <name type="scientific">Azospirillum oleiclasticum</name>
    <dbReference type="NCBI Taxonomy" id="2735135"/>
    <lineage>
        <taxon>Bacteria</taxon>
        <taxon>Pseudomonadati</taxon>
        <taxon>Pseudomonadota</taxon>
        <taxon>Alphaproteobacteria</taxon>
        <taxon>Rhodospirillales</taxon>
        <taxon>Azospirillaceae</taxon>
        <taxon>Azospirillum</taxon>
    </lineage>
</organism>
<reference evidence="4 5" key="1">
    <citation type="submission" date="2020-05" db="EMBL/GenBank/DDBJ databases">
        <title>Azospirillum oleiclasticum sp. nov, a nitrogen-fixing and heavy crude oil-emulsifying bacterium isolated from the crude oil of Yumen Oilfield.</title>
        <authorList>
            <person name="Wu D."/>
            <person name="Cai M."/>
            <person name="Zhang X."/>
        </authorList>
    </citation>
    <scope>NUCLEOTIDE SEQUENCE [LARGE SCALE GENOMIC DNA]</scope>
    <source>
        <strain evidence="4 5">ROY-1-1-2</strain>
    </source>
</reference>
<dbReference type="InterPro" id="IPR007415">
    <property type="entry name" value="Nitrogenase_MoFe_mat_NifZ"/>
</dbReference>
<dbReference type="Pfam" id="PF04319">
    <property type="entry name" value="NifZ"/>
    <property type="match status" value="1"/>
</dbReference>
<feature type="region of interest" description="Disordered" evidence="3">
    <location>
        <begin position="1"/>
        <end position="26"/>
    </location>
</feature>